<dbReference type="EMBL" id="JAMDGY010000140">
    <property type="protein sequence ID" value="MDD0994193.1"/>
    <property type="molecule type" value="Genomic_DNA"/>
</dbReference>
<dbReference type="Gene3D" id="3.40.50.2300">
    <property type="match status" value="1"/>
</dbReference>
<accession>A0ABT5P158</accession>
<dbReference type="InterPro" id="IPR011006">
    <property type="entry name" value="CheY-like_superfamily"/>
</dbReference>
<evidence type="ECO:0000313" key="2">
    <source>
        <dbReference type="Proteomes" id="UP001148203"/>
    </source>
</evidence>
<dbReference type="SUPFAM" id="SSF52172">
    <property type="entry name" value="CheY-like"/>
    <property type="match status" value="1"/>
</dbReference>
<proteinExistence type="predicted"/>
<sequence length="140" mass="15736">MSAKILILDDEPMFLDWLEDYVESLGFSVDFSTSIDDANKKLVGAGVDDYAALIFDLNVPASSEFESVLEQRGKLFQEFRGLFIAQQARTKGINGNKIIVYSVHDKPEVEEMCQRLNVSYIPKGRARALKDKLASILTRT</sequence>
<gene>
    <name evidence="1" type="ORF">M5G11_27095</name>
</gene>
<evidence type="ECO:0000313" key="1">
    <source>
        <dbReference type="EMBL" id="MDD0994193.1"/>
    </source>
</evidence>
<evidence type="ECO:0008006" key="3">
    <source>
        <dbReference type="Google" id="ProtNLM"/>
    </source>
</evidence>
<reference evidence="1 2" key="1">
    <citation type="submission" date="2022-05" db="EMBL/GenBank/DDBJ databases">
        <title>Novel Pseudomonas spp. Isolated from a Rainbow Trout Aquaculture Facility.</title>
        <authorList>
            <person name="Testerman T."/>
            <person name="Graf J."/>
        </authorList>
    </citation>
    <scope>NUCLEOTIDE SEQUENCE [LARGE SCALE GENOMIC DNA]</scope>
    <source>
        <strain evidence="1 2">ID681</strain>
    </source>
</reference>
<protein>
    <recommendedName>
        <fullName evidence="3">Response regulator</fullName>
    </recommendedName>
</protein>
<comment type="caution">
    <text evidence="1">The sequence shown here is derived from an EMBL/GenBank/DDBJ whole genome shotgun (WGS) entry which is preliminary data.</text>
</comment>
<organism evidence="1 2">
    <name type="scientific">Pseudomonas fontis</name>
    <dbReference type="NCBI Taxonomy" id="2942633"/>
    <lineage>
        <taxon>Bacteria</taxon>
        <taxon>Pseudomonadati</taxon>
        <taxon>Pseudomonadota</taxon>
        <taxon>Gammaproteobacteria</taxon>
        <taxon>Pseudomonadales</taxon>
        <taxon>Pseudomonadaceae</taxon>
        <taxon>Pseudomonas</taxon>
    </lineage>
</organism>
<dbReference type="RefSeq" id="WP_273914080.1">
    <property type="nucleotide sequence ID" value="NZ_JAMDGX010000138.1"/>
</dbReference>
<dbReference type="Proteomes" id="UP001148203">
    <property type="component" value="Unassembled WGS sequence"/>
</dbReference>
<keyword evidence="2" id="KW-1185">Reference proteome</keyword>
<name>A0ABT5P158_9PSED</name>